<organism evidence="1 2">
    <name type="scientific">Aphanomyces euteiches</name>
    <dbReference type="NCBI Taxonomy" id="100861"/>
    <lineage>
        <taxon>Eukaryota</taxon>
        <taxon>Sar</taxon>
        <taxon>Stramenopiles</taxon>
        <taxon>Oomycota</taxon>
        <taxon>Saprolegniomycetes</taxon>
        <taxon>Saprolegniales</taxon>
        <taxon>Verrucalvaceae</taxon>
        <taxon>Aphanomyces</taxon>
    </lineage>
</organism>
<name>A0A6G0XMR3_9STRA</name>
<protein>
    <submittedName>
        <fullName evidence="1">Uncharacterized protein</fullName>
    </submittedName>
</protein>
<dbReference type="VEuPathDB" id="FungiDB:AeMF1_020870"/>
<evidence type="ECO:0000313" key="2">
    <source>
        <dbReference type="Proteomes" id="UP000481153"/>
    </source>
</evidence>
<sequence>MEASSYEPLACEDAKTPGLESDERLAPLSIIEELLHHMRLAGPLIFTHLMDYLPGMTNIVLVAQFQGPEVDANVTAVALSTMVRQQSCQCGLSVVDRSFSTSRPSRWAWVSALQSEFSLLKPMALAT</sequence>
<accession>A0A6G0XMR3</accession>
<reference evidence="1 2" key="1">
    <citation type="submission" date="2019-07" db="EMBL/GenBank/DDBJ databases">
        <title>Genomics analysis of Aphanomyces spp. identifies a new class of oomycete effector associated with host adaptation.</title>
        <authorList>
            <person name="Gaulin E."/>
        </authorList>
    </citation>
    <scope>NUCLEOTIDE SEQUENCE [LARGE SCALE GENOMIC DNA]</scope>
    <source>
        <strain evidence="1 2">ATCC 201684</strain>
    </source>
</reference>
<dbReference type="AlphaFoldDB" id="A0A6G0XMR3"/>
<evidence type="ECO:0000313" key="1">
    <source>
        <dbReference type="EMBL" id="KAF0741710.1"/>
    </source>
</evidence>
<proteinExistence type="predicted"/>
<gene>
    <name evidence="1" type="ORF">Ae201684_003376</name>
</gene>
<comment type="caution">
    <text evidence="1">The sequence shown here is derived from an EMBL/GenBank/DDBJ whole genome shotgun (WGS) entry which is preliminary data.</text>
</comment>
<dbReference type="Proteomes" id="UP000481153">
    <property type="component" value="Unassembled WGS sequence"/>
</dbReference>
<dbReference type="EMBL" id="VJMJ01000036">
    <property type="protein sequence ID" value="KAF0741710.1"/>
    <property type="molecule type" value="Genomic_DNA"/>
</dbReference>
<keyword evidence="2" id="KW-1185">Reference proteome</keyword>